<dbReference type="AlphaFoldDB" id="A0A1H1Q3T6"/>
<dbReference type="Gene3D" id="6.10.190.10">
    <property type="match status" value="1"/>
</dbReference>
<dbReference type="UniPathway" id="UPA00223">
    <property type="reaction ID" value="UER00718"/>
</dbReference>
<dbReference type="GO" id="GO:0003723">
    <property type="term" value="F:RNA binding"/>
    <property type="evidence" value="ECO:0007669"/>
    <property type="project" value="UniProtKB-KW"/>
</dbReference>
<dbReference type="PROSITE" id="PS00450">
    <property type="entry name" value="ACONITASE_1"/>
    <property type="match status" value="1"/>
</dbReference>
<dbReference type="InterPro" id="IPR044137">
    <property type="entry name" value="AcnA_IRP_Swivel"/>
</dbReference>
<keyword evidence="10" id="KW-0411">Iron-sulfur</keyword>
<evidence type="ECO:0000256" key="11">
    <source>
        <dbReference type="ARBA" id="ARBA00023239"/>
    </source>
</evidence>
<dbReference type="InterPro" id="IPR015931">
    <property type="entry name" value="Acnase/IPM_dHydase_lsu_aba_1/3"/>
</dbReference>
<evidence type="ECO:0000256" key="12">
    <source>
        <dbReference type="ARBA" id="ARBA00023501"/>
    </source>
</evidence>
<dbReference type="InterPro" id="IPR001030">
    <property type="entry name" value="Acoase/IPM_deHydtase_lsu_aba"/>
</dbReference>
<keyword evidence="6" id="KW-0816">Tricarboxylic acid cycle</keyword>
<dbReference type="InterPro" id="IPR018136">
    <property type="entry name" value="Aconitase_4Fe-4S_BS"/>
</dbReference>
<evidence type="ECO:0000259" key="14">
    <source>
        <dbReference type="Pfam" id="PF00330"/>
    </source>
</evidence>
<name>A0A1H1Q3T6_9ACTN</name>
<comment type="catalytic activity">
    <reaction evidence="12">
        <text>citrate = D-threo-isocitrate</text>
        <dbReference type="Rhea" id="RHEA:10336"/>
        <dbReference type="ChEBI" id="CHEBI:15562"/>
        <dbReference type="ChEBI" id="CHEBI:16947"/>
        <dbReference type="EC" id="4.2.1.3"/>
    </reaction>
</comment>
<dbReference type="SUPFAM" id="SSF53732">
    <property type="entry name" value="Aconitase iron-sulfur domain"/>
    <property type="match status" value="1"/>
</dbReference>
<proteinExistence type="inferred from homology"/>
<dbReference type="PRINTS" id="PR00415">
    <property type="entry name" value="ACONITASE"/>
</dbReference>
<dbReference type="UniPathway" id="UPA00946"/>
<dbReference type="PANTHER" id="PTHR11670">
    <property type="entry name" value="ACONITASE/IRON-RESPONSIVE ELEMENT FAMILY MEMBER"/>
    <property type="match status" value="1"/>
</dbReference>
<comment type="similarity">
    <text evidence="3">Belongs to the aconitase/IPM isomerase family.</text>
</comment>
<evidence type="ECO:0000256" key="8">
    <source>
        <dbReference type="ARBA" id="ARBA00022884"/>
    </source>
</evidence>
<protein>
    <recommendedName>
        <fullName evidence="5">Aconitate hydratase A</fullName>
        <ecNumber evidence="4">4.2.1.3</ecNumber>
    </recommendedName>
</protein>
<dbReference type="InterPro" id="IPR006249">
    <property type="entry name" value="Aconitase/IRP2"/>
</dbReference>
<dbReference type="CDD" id="cd01586">
    <property type="entry name" value="AcnA_IRP"/>
    <property type="match status" value="1"/>
</dbReference>
<evidence type="ECO:0000256" key="13">
    <source>
        <dbReference type="SAM" id="MobiDB-lite"/>
    </source>
</evidence>
<evidence type="ECO:0000256" key="2">
    <source>
        <dbReference type="ARBA" id="ARBA00004717"/>
    </source>
</evidence>
<keyword evidence="7" id="KW-0479">Metal-binding</keyword>
<dbReference type="InterPro" id="IPR015928">
    <property type="entry name" value="Aconitase/3IPM_dehydase_swvl"/>
</dbReference>
<evidence type="ECO:0000259" key="15">
    <source>
        <dbReference type="Pfam" id="PF00694"/>
    </source>
</evidence>
<feature type="region of interest" description="Disordered" evidence="13">
    <location>
        <begin position="404"/>
        <end position="468"/>
    </location>
</feature>
<dbReference type="FunFam" id="3.30.499.10:FF:000009">
    <property type="entry name" value="Aconitate hydratase"/>
    <property type="match status" value="1"/>
</dbReference>
<dbReference type="FunFam" id="3.20.19.10:FF:000001">
    <property type="entry name" value="Aconitate hydratase"/>
    <property type="match status" value="1"/>
</dbReference>
<organism evidence="16 17">
    <name type="scientific">Nocardioides scoriae</name>
    <dbReference type="NCBI Taxonomy" id="642780"/>
    <lineage>
        <taxon>Bacteria</taxon>
        <taxon>Bacillati</taxon>
        <taxon>Actinomycetota</taxon>
        <taxon>Actinomycetes</taxon>
        <taxon>Propionibacteriales</taxon>
        <taxon>Nocardioidaceae</taxon>
        <taxon>Nocardioides</taxon>
    </lineage>
</organism>
<dbReference type="InterPro" id="IPR000573">
    <property type="entry name" value="AconitaseA/IPMdHydase_ssu_swvl"/>
</dbReference>
<dbReference type="PROSITE" id="PS01244">
    <property type="entry name" value="ACONITASE_2"/>
    <property type="match status" value="1"/>
</dbReference>
<dbReference type="GO" id="GO:0003994">
    <property type="term" value="F:aconitate hydratase activity"/>
    <property type="evidence" value="ECO:0007669"/>
    <property type="project" value="UniProtKB-EC"/>
</dbReference>
<evidence type="ECO:0000256" key="9">
    <source>
        <dbReference type="ARBA" id="ARBA00023004"/>
    </source>
</evidence>
<dbReference type="NCBIfam" id="NF009520">
    <property type="entry name" value="PRK12881.1"/>
    <property type="match status" value="1"/>
</dbReference>
<evidence type="ECO:0000256" key="6">
    <source>
        <dbReference type="ARBA" id="ARBA00022532"/>
    </source>
</evidence>
<dbReference type="Pfam" id="PF00330">
    <property type="entry name" value="Aconitase"/>
    <property type="match status" value="1"/>
</dbReference>
<keyword evidence="8" id="KW-0694">RNA-binding</keyword>
<dbReference type="RefSeq" id="WP_091727463.1">
    <property type="nucleotide sequence ID" value="NZ_LT629757.1"/>
</dbReference>
<accession>A0A1H1Q3T6</accession>
<dbReference type="CDD" id="cd01580">
    <property type="entry name" value="AcnA_IRP_Swivel"/>
    <property type="match status" value="1"/>
</dbReference>
<keyword evidence="11" id="KW-0456">Lyase</keyword>
<comment type="pathway">
    <text evidence="2">Carbohydrate metabolism; tricarboxylic acid cycle; isocitrate from oxaloacetate: step 2/2.</text>
</comment>
<comment type="cofactor">
    <cofactor evidence="1">
        <name>[4Fe-4S] cluster</name>
        <dbReference type="ChEBI" id="CHEBI:49883"/>
    </cofactor>
</comment>
<dbReference type="SUPFAM" id="SSF52016">
    <property type="entry name" value="LeuD/IlvD-like"/>
    <property type="match status" value="1"/>
</dbReference>
<dbReference type="EMBL" id="LT629757">
    <property type="protein sequence ID" value="SDS18066.1"/>
    <property type="molecule type" value="Genomic_DNA"/>
</dbReference>
<reference evidence="17" key="1">
    <citation type="submission" date="2016-10" db="EMBL/GenBank/DDBJ databases">
        <authorList>
            <person name="Varghese N."/>
            <person name="Submissions S."/>
        </authorList>
    </citation>
    <scope>NUCLEOTIDE SEQUENCE [LARGE SCALE GENOMIC DNA]</scope>
    <source>
        <strain evidence="17">DSM 22127</strain>
    </source>
</reference>
<evidence type="ECO:0000313" key="16">
    <source>
        <dbReference type="EMBL" id="SDS18066.1"/>
    </source>
</evidence>
<evidence type="ECO:0000256" key="10">
    <source>
        <dbReference type="ARBA" id="ARBA00023014"/>
    </source>
</evidence>
<dbReference type="InterPro" id="IPR036008">
    <property type="entry name" value="Aconitase_4Fe-4S_dom"/>
</dbReference>
<dbReference type="GO" id="GO:0051536">
    <property type="term" value="F:iron-sulfur cluster binding"/>
    <property type="evidence" value="ECO:0007669"/>
    <property type="project" value="UniProtKB-KW"/>
</dbReference>
<feature type="domain" description="Aconitase A/isopropylmalate dehydratase small subunit swivel" evidence="15">
    <location>
        <begin position="744"/>
        <end position="872"/>
    </location>
</feature>
<dbReference type="STRING" id="642780.SAMN04488570_1309"/>
<evidence type="ECO:0000256" key="3">
    <source>
        <dbReference type="ARBA" id="ARBA00007185"/>
    </source>
</evidence>
<dbReference type="NCBIfam" id="NF006757">
    <property type="entry name" value="PRK09277.1"/>
    <property type="match status" value="1"/>
</dbReference>
<dbReference type="GO" id="GO:0006099">
    <property type="term" value="P:tricarboxylic acid cycle"/>
    <property type="evidence" value="ECO:0007669"/>
    <property type="project" value="UniProtKB-UniPathway"/>
</dbReference>
<evidence type="ECO:0000256" key="7">
    <source>
        <dbReference type="ARBA" id="ARBA00022723"/>
    </source>
</evidence>
<dbReference type="OrthoDB" id="9764318at2"/>
<dbReference type="GO" id="GO:0019679">
    <property type="term" value="P:propionate metabolic process, methylcitrate cycle"/>
    <property type="evidence" value="ECO:0007669"/>
    <property type="project" value="UniProtKB-ARBA"/>
</dbReference>
<dbReference type="EC" id="4.2.1.3" evidence="4"/>
<dbReference type="Proteomes" id="UP000198859">
    <property type="component" value="Chromosome I"/>
</dbReference>
<dbReference type="GO" id="GO:0046872">
    <property type="term" value="F:metal ion binding"/>
    <property type="evidence" value="ECO:0007669"/>
    <property type="project" value="UniProtKB-KW"/>
</dbReference>
<keyword evidence="17" id="KW-1185">Reference proteome</keyword>
<dbReference type="Gene3D" id="3.30.499.10">
    <property type="entry name" value="Aconitase, domain 3"/>
    <property type="match status" value="2"/>
</dbReference>
<evidence type="ECO:0000256" key="5">
    <source>
        <dbReference type="ARBA" id="ARBA00019378"/>
    </source>
</evidence>
<dbReference type="Gene3D" id="3.20.19.10">
    <property type="entry name" value="Aconitase, domain 4"/>
    <property type="match status" value="1"/>
</dbReference>
<evidence type="ECO:0000256" key="4">
    <source>
        <dbReference type="ARBA" id="ARBA00012926"/>
    </source>
</evidence>
<keyword evidence="9" id="KW-0408">Iron</keyword>
<feature type="domain" description="Aconitase/3-isopropylmalate dehydratase large subunit alpha/beta/alpha" evidence="14">
    <location>
        <begin position="73"/>
        <end position="614"/>
    </location>
</feature>
<dbReference type="FunFam" id="3.30.499.10:FF:000002">
    <property type="entry name" value="Aconitate hydratase"/>
    <property type="match status" value="1"/>
</dbReference>
<evidence type="ECO:0000256" key="1">
    <source>
        <dbReference type="ARBA" id="ARBA00001966"/>
    </source>
</evidence>
<dbReference type="Pfam" id="PF00694">
    <property type="entry name" value="Aconitase_C"/>
    <property type="match status" value="1"/>
</dbReference>
<evidence type="ECO:0000313" key="17">
    <source>
        <dbReference type="Proteomes" id="UP000198859"/>
    </source>
</evidence>
<sequence>MAGSGERQDSFGAKGTLDVDGKSYEIYRLSAVEGEGLDVDSLPFSLKVLLENLLRTEDGADITADDIRALAGWDADAHPDKEIQFTPARVIMQDFTGVPCVVDLATMREAMSDLGGDPSKINPLAPAEMVIDHSVIADVFGTPEAFERNVEIEYERNRERYQFLRWGQGAFDDFKVVPPGTGIVHQVNIEHLARVVFTREVDGELTAYPDTCVGTDSHTTMVNGIGVVGWGVGGIEAEAAMLGQPVSMLIPRVVGFKLGGDLPEGATATDLVLTITEMLRQHGVVGKFVEFYGPGVSALPLANRATIGNMSPEFGSTIAVFPIDEETTKYLELTGRTPEQIALVEAYAKEQGLWHDPAAEPRYSEKLELDLATVVPSLAGPKRPQDRVSLSSAKEAFRTSLGDYVDGEAGDSVRSKVDEASAESFPSSDAPSVSEGGNGEGKPDDWRNHPAGSGDGRPSNPQHVRLSDGTEFDLDHGAVAIAAITSCTNTSNPSVMIGAALLAKKAVEKGLTTKPWVKTTLAPGSKVVSDYYERAELTPYLDKLGFNLVGYGCTTCIGNSGPLIPEVSDAVNAGDLAVTSVLSGNRNFEGRINPDVKMNYLASPPLVVAYALAGSMDVDLFNDPLGTDEDGNDVFMRDIWPSASEVEEVIASAITSEMFTEDYADVFAGDEQWRSLPTPEGDTFEWDPQSTYVRKPPYFDGMPDEPSPVEDITGARVLLKLGDSVTTDHISPAGAIKKDSPAGSYLAEHGVGQRDFNSYGSRRGNHEVMIRGTFANIRLRNQLAPGTEGGFTRDFTRDGADSTVFEASENYLAQGTPLVVLAGKEYGSGSSRDWAAKGTALLGVKAVIAESYERIHRSNLIGMGVLPLQYPEGENAESLGLTGEEEFSFSGVTELNSGSTPRTVKVTAGDTEFDAVVRIDTPGEANYYRNGGIMQFVLRNLRKA</sequence>
<gene>
    <name evidence="16" type="ORF">SAMN04488570_1309</name>
</gene>